<organism evidence="2">
    <name type="scientific">Tanacetum cinerariifolium</name>
    <name type="common">Dalmatian daisy</name>
    <name type="synonym">Chrysanthemum cinerariifolium</name>
    <dbReference type="NCBI Taxonomy" id="118510"/>
    <lineage>
        <taxon>Eukaryota</taxon>
        <taxon>Viridiplantae</taxon>
        <taxon>Streptophyta</taxon>
        <taxon>Embryophyta</taxon>
        <taxon>Tracheophyta</taxon>
        <taxon>Spermatophyta</taxon>
        <taxon>Magnoliopsida</taxon>
        <taxon>eudicotyledons</taxon>
        <taxon>Gunneridae</taxon>
        <taxon>Pentapetalae</taxon>
        <taxon>asterids</taxon>
        <taxon>campanulids</taxon>
        <taxon>Asterales</taxon>
        <taxon>Asteraceae</taxon>
        <taxon>Asteroideae</taxon>
        <taxon>Anthemideae</taxon>
        <taxon>Anthemidinae</taxon>
        <taxon>Tanacetum</taxon>
    </lineage>
</organism>
<accession>A0A699Y292</accession>
<proteinExistence type="predicted"/>
<feature type="signal peptide" evidence="1">
    <location>
        <begin position="1"/>
        <end position="21"/>
    </location>
</feature>
<evidence type="ECO:0000313" key="2">
    <source>
        <dbReference type="EMBL" id="GFD62851.1"/>
    </source>
</evidence>
<protein>
    <submittedName>
        <fullName evidence="2">Uncharacterized protein</fullName>
    </submittedName>
</protein>
<name>A0A699Y292_TANCI</name>
<evidence type="ECO:0000256" key="1">
    <source>
        <dbReference type="SAM" id="SignalP"/>
    </source>
</evidence>
<dbReference type="EMBL" id="BKCJ011946468">
    <property type="protein sequence ID" value="GFD62851.1"/>
    <property type="molecule type" value="Genomic_DNA"/>
</dbReference>
<keyword evidence="1" id="KW-0732">Signal</keyword>
<comment type="caution">
    <text evidence="2">The sequence shown here is derived from an EMBL/GenBank/DDBJ whole genome shotgun (WGS) entry which is preliminary data.</text>
</comment>
<feature type="non-terminal residue" evidence="2">
    <location>
        <position position="1"/>
    </location>
</feature>
<feature type="chain" id="PRO_5025601982" evidence="1">
    <location>
        <begin position="22"/>
        <end position="47"/>
    </location>
</feature>
<dbReference type="AlphaFoldDB" id="A0A699Y292"/>
<gene>
    <name evidence="2" type="ORF">Tci_934820</name>
</gene>
<reference evidence="2" key="1">
    <citation type="journal article" date="2019" name="Sci. Rep.">
        <title>Draft genome of Tanacetum cinerariifolium, the natural source of mosquito coil.</title>
        <authorList>
            <person name="Yamashiro T."/>
            <person name="Shiraishi A."/>
            <person name="Satake H."/>
            <person name="Nakayama K."/>
        </authorList>
    </citation>
    <scope>NUCLEOTIDE SEQUENCE</scope>
</reference>
<sequence length="47" mass="5279">FSFIAPMVLVCCWELVERVVGIMWSGGVGQEWRRVVLRRMAGKGVIG</sequence>